<accession>A0A498SQI9</accession>
<evidence type="ECO:0000313" key="12">
    <source>
        <dbReference type="Proteomes" id="UP000276991"/>
    </source>
</evidence>
<comment type="subcellular location">
    <subcellularLocation>
        <location evidence="1">Cytoplasm</location>
    </subcellularLocation>
</comment>
<reference evidence="11 12" key="1">
    <citation type="submission" date="2018-08" db="EMBL/GenBank/DDBJ databases">
        <authorList>
            <person name="Laetsch R D."/>
            <person name="Stevens L."/>
            <person name="Kumar S."/>
            <person name="Blaxter L. M."/>
        </authorList>
    </citation>
    <scope>NUCLEOTIDE SEQUENCE [LARGE SCALE GENOMIC DNA]</scope>
</reference>
<dbReference type="Proteomes" id="UP000276991">
    <property type="component" value="Unassembled WGS sequence"/>
</dbReference>
<evidence type="ECO:0000259" key="9">
    <source>
        <dbReference type="PROSITE" id="PS50003"/>
    </source>
</evidence>
<dbReference type="Pfam" id="PF22697">
    <property type="entry name" value="SOS1_NGEF_PH"/>
    <property type="match status" value="1"/>
</dbReference>
<evidence type="ECO:0000256" key="1">
    <source>
        <dbReference type="ARBA" id="ARBA00004496"/>
    </source>
</evidence>
<dbReference type="FunFam" id="2.60.40.10:FF:000344">
    <property type="entry name" value="Muscle M-line assembly protein unc-89"/>
    <property type="match status" value="2"/>
</dbReference>
<dbReference type="InterPro" id="IPR036179">
    <property type="entry name" value="Ig-like_dom_sf"/>
</dbReference>
<keyword evidence="6" id="KW-0514">Muscle protein</keyword>
<feature type="domain" description="Ig-like" evidence="10">
    <location>
        <begin position="1430"/>
        <end position="1518"/>
    </location>
</feature>
<evidence type="ECO:0000256" key="5">
    <source>
        <dbReference type="ARBA" id="ARBA00023157"/>
    </source>
</evidence>
<keyword evidence="7" id="KW-0393">Immunoglobulin domain</keyword>
<dbReference type="Gene3D" id="2.30.29.30">
    <property type="entry name" value="Pleckstrin-homology domain (PH domain)/Phosphotyrosine-binding domain (PTB)"/>
    <property type="match status" value="1"/>
</dbReference>
<name>A0A498SQI9_ACAVI</name>
<dbReference type="STRING" id="6277.A0A498SQI9"/>
<keyword evidence="5" id="KW-1015">Disulfide bond</keyword>
<protein>
    <recommendedName>
        <fullName evidence="13">Immunoglobulin I-set domain protein</fullName>
    </recommendedName>
</protein>
<dbReference type="SMART" id="SM00408">
    <property type="entry name" value="IGc2"/>
    <property type="match status" value="9"/>
</dbReference>
<keyword evidence="2" id="KW-0728">SH3 domain</keyword>
<dbReference type="PROSITE" id="PS50835">
    <property type="entry name" value="IG_LIKE"/>
    <property type="match status" value="7"/>
</dbReference>
<dbReference type="PROSITE" id="PS50003">
    <property type="entry name" value="PH_DOMAIN"/>
    <property type="match status" value="1"/>
</dbReference>
<dbReference type="OrthoDB" id="5969272at2759"/>
<dbReference type="FunFam" id="2.60.40.10:FF:000032">
    <property type="entry name" value="palladin isoform X1"/>
    <property type="match status" value="1"/>
</dbReference>
<keyword evidence="4" id="KW-0677">Repeat</keyword>
<feature type="domain" description="Ig-like" evidence="10">
    <location>
        <begin position="376"/>
        <end position="464"/>
    </location>
</feature>
<keyword evidence="12" id="KW-1185">Reference proteome</keyword>
<dbReference type="SMART" id="SM00409">
    <property type="entry name" value="IG"/>
    <property type="match status" value="13"/>
</dbReference>
<evidence type="ECO:0000256" key="6">
    <source>
        <dbReference type="ARBA" id="ARBA00023179"/>
    </source>
</evidence>
<evidence type="ECO:0000256" key="3">
    <source>
        <dbReference type="ARBA" id="ARBA00022490"/>
    </source>
</evidence>
<feature type="domain" description="Ig-like" evidence="10">
    <location>
        <begin position="774"/>
        <end position="862"/>
    </location>
</feature>
<dbReference type="FunFam" id="2.60.40.10:FF:001409">
    <property type="entry name" value="Muscle M-line assembly protein unc-89"/>
    <property type="match status" value="1"/>
</dbReference>
<feature type="domain" description="Ig-like" evidence="10">
    <location>
        <begin position="1526"/>
        <end position="1623"/>
    </location>
</feature>
<dbReference type="InterPro" id="IPR013098">
    <property type="entry name" value="Ig_I-set"/>
</dbReference>
<evidence type="ECO:0000256" key="4">
    <source>
        <dbReference type="ARBA" id="ARBA00022737"/>
    </source>
</evidence>
<evidence type="ECO:0000256" key="8">
    <source>
        <dbReference type="SAM" id="MobiDB-lite"/>
    </source>
</evidence>
<evidence type="ECO:0000256" key="7">
    <source>
        <dbReference type="ARBA" id="ARBA00023319"/>
    </source>
</evidence>
<dbReference type="SUPFAM" id="SSF50729">
    <property type="entry name" value="PH domain-like"/>
    <property type="match status" value="1"/>
</dbReference>
<feature type="region of interest" description="Disordered" evidence="8">
    <location>
        <begin position="225"/>
        <end position="252"/>
    </location>
</feature>
<dbReference type="PANTHER" id="PTHR47633">
    <property type="entry name" value="IMMUNOGLOBULIN"/>
    <property type="match status" value="1"/>
</dbReference>
<dbReference type="GO" id="GO:0019899">
    <property type="term" value="F:enzyme binding"/>
    <property type="evidence" value="ECO:0007669"/>
    <property type="project" value="UniProtKB-ARBA"/>
</dbReference>
<feature type="domain" description="Ig-like" evidence="10">
    <location>
        <begin position="675"/>
        <end position="763"/>
    </location>
</feature>
<feature type="domain" description="Ig-like" evidence="10">
    <location>
        <begin position="247"/>
        <end position="361"/>
    </location>
</feature>
<dbReference type="EMBL" id="UPTC01001234">
    <property type="protein sequence ID" value="VBB31441.1"/>
    <property type="molecule type" value="Genomic_DNA"/>
</dbReference>
<dbReference type="GO" id="GO:0031672">
    <property type="term" value="C:A band"/>
    <property type="evidence" value="ECO:0007669"/>
    <property type="project" value="UniProtKB-ARBA"/>
</dbReference>
<evidence type="ECO:0000256" key="2">
    <source>
        <dbReference type="ARBA" id="ARBA00022443"/>
    </source>
</evidence>
<dbReference type="InterPro" id="IPR001849">
    <property type="entry name" value="PH_domain"/>
</dbReference>
<organism evidence="11 12">
    <name type="scientific">Acanthocheilonema viteae</name>
    <name type="common">Filarial nematode worm</name>
    <name type="synonym">Dipetalonema viteae</name>
    <dbReference type="NCBI Taxonomy" id="6277"/>
    <lineage>
        <taxon>Eukaryota</taxon>
        <taxon>Metazoa</taxon>
        <taxon>Ecdysozoa</taxon>
        <taxon>Nematoda</taxon>
        <taxon>Chromadorea</taxon>
        <taxon>Rhabditida</taxon>
        <taxon>Spirurina</taxon>
        <taxon>Spiruromorpha</taxon>
        <taxon>Filarioidea</taxon>
        <taxon>Onchocercidae</taxon>
        <taxon>Acanthocheilonema</taxon>
    </lineage>
</organism>
<proteinExistence type="predicted"/>
<evidence type="ECO:0000259" key="10">
    <source>
        <dbReference type="PROSITE" id="PS50835"/>
    </source>
</evidence>
<dbReference type="Pfam" id="PF07679">
    <property type="entry name" value="I-set"/>
    <property type="match status" value="13"/>
</dbReference>
<sequence length="1664" mass="185397">MIEETIDLSNKIEAGAKTFQEHLQNVADRIVQYQNYFKEFVKYASRAKLDTKTMQKALELMMSVPERVTDMAYIRNIEQYPGDLNKLGRLYRHDSFLVWEGEQEPTERYLFLFKNKLMFTDKNNSKDVPSYKHYATIRLDKYKIRISETEPDIFELEPNEPGLPEFQIRAKDVQSMEFVWQAWLKDMNEMKERNEHDMEVETISELDMTMSDARSEFSEYSTISRSLFGPEEGPPRKKIKSPPVISPTASTTSLYSGGSSSIDWTTTGTTLDMQGTRVTRTQYGFRTLQESSAKMCLKVTGYPLPEITWYKDDQMLHEDERHTFYADEDGFFALTIDPVQVEDTGRYTCMATNEYGQASTSAFFKVLKVEKEAAPPAFVTTLQDQEVKEGEIVSFECEVEGWPEPELVWLVDEQPLRPSHDFKLEYDGQNAKLEIRDAQPEDTGIYSVRIKNEYGSAESKAKLTVEPDPDKNHVAPEFQAVIEDVECNEGDTVKFKAVLTGDPVPEVVWMINGIPLSESDKIKFINEDGICILTITDVSRHFDGTVTCQGVNRLGTRSCDAQLKVRVPPSAPHFERPLEDKISQEEQIIVLETEISGFPDPNVSFMMKGKPIVSGENGIEIINVGNGCYKIEISKANIELHDGEIVCTATNNHGQAESRARIVVEPIDKDSLSAPTFVKDIEDQTVKYGEMAVFETSVRGSPNLEISWFINGQKVDKTTDGIRIEIQSVTDHKLIVDSAKYAGTILCRAENSVGRYETKAKLTVISGEKKKRAPEFIEKLADVNVIEESNAIFEVRIEAEPMAKLKWFLNEKELTESDHIKIREFDGSWKLEMNKVTIEENGIIRCVAENSEGNAETTAHLTVNKKPLAPQFEDRPKNVTVERGQEAQFQAHAIAVPDPIYQWSIGGRKIKETTEGAKVETINGVSTLTIDTKIFDSSTVSVTATNSIGVDETGALLTVQEKEAKEEGTEDLKESGDTTVEKMPVIKKALHDQTVKHGEIANFEVSIEPNEVVAEWYSNGNKLTDGMPGVKISHQNCDFKLTIDSTLYAGVISFKASNKAGKAESSANLIAIQKAPEFLNTLSDISVKEGDNVEVTIESSSNATFEWALNEKTLQSGVGGITIRNEESKSVLIFEKVSLQQAGNIKVTATNEGGQACSSFNMTVTEKDIAPEIVTGPNSLSIKENDTAEFRVEITGKPTPIVKWQLNGRELTSSDANISMKSFEEVYILKIERANVKHAGEVVVTAENTAGMVGKEVVLKVEPDLTKPVFKTHLIDRSVNENEPLRWDIAIERPYKGVTMKWFLNGKELTNNENIQIIDHGMSSQTHGEGKYHITINEAKPDMSGTLIAKATNSYGTSESHASVEVKEIARKPEILRQPQNHEVEENQTAKFSAIISGKPIPTITIKAENAEGQVEASANLTVNKKSEPPNILAEMKSRQVNEGETVNFSIKVAGYPTPEVTWFRNGEPIVPGSNIKITEEDGVHTLVFSDVLPEQSGEISCEAKNSVGSKKQLATLTVKPTGSAPFFEKNIADKLVVEGEELIMDAKLAEVKPAPTISWLKDGKPLEDARFKLSREENGVLKLKIDSVELNDKSRITIRAENQFGSADCSASIGVTKKRPMAKPAFLSDIPATTVTEGESLNVKVIITGDPVPFTKWYINDQY</sequence>
<gene>
    <name evidence="11" type="ORF">NAV_LOCUS6232</name>
</gene>
<evidence type="ECO:0000313" key="11">
    <source>
        <dbReference type="EMBL" id="VBB31441.1"/>
    </source>
</evidence>
<dbReference type="InterPro" id="IPR003598">
    <property type="entry name" value="Ig_sub2"/>
</dbReference>
<dbReference type="PANTHER" id="PTHR47633:SF4">
    <property type="entry name" value="MYOPALLADIN ISOFORM X1"/>
    <property type="match status" value="1"/>
</dbReference>
<dbReference type="InterPro" id="IPR055251">
    <property type="entry name" value="SOS1_NGEF_PH"/>
</dbReference>
<feature type="domain" description="Ig-like" evidence="10">
    <location>
        <begin position="476"/>
        <end position="566"/>
    </location>
</feature>
<dbReference type="SMART" id="SM00233">
    <property type="entry name" value="PH"/>
    <property type="match status" value="1"/>
</dbReference>
<feature type="domain" description="PH" evidence="9">
    <location>
        <begin position="83"/>
        <end position="192"/>
    </location>
</feature>
<dbReference type="GO" id="GO:0004674">
    <property type="term" value="F:protein serine/threonine kinase activity"/>
    <property type="evidence" value="ECO:0007669"/>
    <property type="project" value="UniProtKB-KW"/>
</dbReference>
<dbReference type="InterPro" id="IPR007110">
    <property type="entry name" value="Ig-like_dom"/>
</dbReference>
<keyword evidence="3" id="KW-0963">Cytoplasm</keyword>
<dbReference type="GO" id="GO:0045214">
    <property type="term" value="P:sarcomere organization"/>
    <property type="evidence" value="ECO:0007669"/>
    <property type="project" value="UniProtKB-ARBA"/>
</dbReference>
<dbReference type="InterPro" id="IPR003599">
    <property type="entry name" value="Ig_sub"/>
</dbReference>
<dbReference type="InterPro" id="IPR011993">
    <property type="entry name" value="PH-like_dom_sf"/>
</dbReference>
<dbReference type="Gene3D" id="2.60.40.10">
    <property type="entry name" value="Immunoglobulins"/>
    <property type="match status" value="13"/>
</dbReference>
<dbReference type="SUPFAM" id="SSF48726">
    <property type="entry name" value="Immunoglobulin"/>
    <property type="match status" value="13"/>
</dbReference>
<evidence type="ECO:0008006" key="13">
    <source>
        <dbReference type="Google" id="ProtNLM"/>
    </source>
</evidence>
<dbReference type="InterPro" id="IPR013783">
    <property type="entry name" value="Ig-like_fold"/>
</dbReference>
<dbReference type="FunFam" id="2.60.40.10:FF:001436">
    <property type="entry name" value="Muscle M-line assembly protein unc-89"/>
    <property type="match status" value="1"/>
</dbReference>
<dbReference type="FunFam" id="2.60.40.10:FF:000425">
    <property type="entry name" value="Myosin light chain kinase"/>
    <property type="match status" value="1"/>
</dbReference>